<name>A0A1H9UTD3_9MICO</name>
<dbReference type="EMBL" id="FOHB01000003">
    <property type="protein sequence ID" value="SES12599.1"/>
    <property type="molecule type" value="Genomic_DNA"/>
</dbReference>
<keyword evidence="2 5" id="KW-0238">DNA-binding</keyword>
<keyword evidence="6" id="KW-1185">Reference proteome</keyword>
<reference evidence="6" key="1">
    <citation type="submission" date="2016-10" db="EMBL/GenBank/DDBJ databases">
        <authorList>
            <person name="Varghese N."/>
            <person name="Submissions S."/>
        </authorList>
    </citation>
    <scope>NUCLEOTIDE SEQUENCE [LARGE SCALE GENOMIC DNA]</scope>
    <source>
        <strain evidence="6">CGMCC 1.6963</strain>
    </source>
</reference>
<protein>
    <submittedName>
        <fullName evidence="5">DNA-binding transcriptional regulator, MarR family</fullName>
    </submittedName>
</protein>
<keyword evidence="1" id="KW-0805">Transcription regulation</keyword>
<keyword evidence="3" id="KW-0804">Transcription</keyword>
<evidence type="ECO:0000259" key="4">
    <source>
        <dbReference type="PROSITE" id="PS50995"/>
    </source>
</evidence>
<dbReference type="Gene3D" id="1.10.10.10">
    <property type="entry name" value="Winged helix-like DNA-binding domain superfamily/Winged helix DNA-binding domain"/>
    <property type="match status" value="1"/>
</dbReference>
<evidence type="ECO:0000256" key="1">
    <source>
        <dbReference type="ARBA" id="ARBA00023015"/>
    </source>
</evidence>
<dbReference type="Proteomes" id="UP000199019">
    <property type="component" value="Unassembled WGS sequence"/>
</dbReference>
<organism evidence="5 6">
    <name type="scientific">Pedococcus cremeus</name>
    <dbReference type="NCBI Taxonomy" id="587636"/>
    <lineage>
        <taxon>Bacteria</taxon>
        <taxon>Bacillati</taxon>
        <taxon>Actinomycetota</taxon>
        <taxon>Actinomycetes</taxon>
        <taxon>Micrococcales</taxon>
        <taxon>Intrasporangiaceae</taxon>
        <taxon>Pedococcus</taxon>
    </lineage>
</organism>
<gene>
    <name evidence="5" type="ORF">SAMN05216199_2096</name>
</gene>
<dbReference type="Pfam" id="PF01047">
    <property type="entry name" value="MarR"/>
    <property type="match status" value="1"/>
</dbReference>
<dbReference type="PANTHER" id="PTHR42756">
    <property type="entry name" value="TRANSCRIPTIONAL REGULATOR, MARR"/>
    <property type="match status" value="1"/>
</dbReference>
<dbReference type="SUPFAM" id="SSF46785">
    <property type="entry name" value="Winged helix' DNA-binding domain"/>
    <property type="match status" value="1"/>
</dbReference>
<dbReference type="AlphaFoldDB" id="A0A1H9UTD3"/>
<dbReference type="InterPro" id="IPR036390">
    <property type="entry name" value="WH_DNA-bd_sf"/>
</dbReference>
<dbReference type="OrthoDB" id="3727168at2"/>
<evidence type="ECO:0000256" key="3">
    <source>
        <dbReference type="ARBA" id="ARBA00023163"/>
    </source>
</evidence>
<dbReference type="PRINTS" id="PR00598">
    <property type="entry name" value="HTHMARR"/>
</dbReference>
<dbReference type="PANTHER" id="PTHR42756:SF1">
    <property type="entry name" value="TRANSCRIPTIONAL REPRESSOR OF EMRAB OPERON"/>
    <property type="match status" value="1"/>
</dbReference>
<dbReference type="GO" id="GO:0003700">
    <property type="term" value="F:DNA-binding transcription factor activity"/>
    <property type="evidence" value="ECO:0007669"/>
    <property type="project" value="InterPro"/>
</dbReference>
<evidence type="ECO:0000313" key="6">
    <source>
        <dbReference type="Proteomes" id="UP000199019"/>
    </source>
</evidence>
<dbReference type="SMART" id="SM00347">
    <property type="entry name" value="HTH_MARR"/>
    <property type="match status" value="1"/>
</dbReference>
<feature type="domain" description="HTH marR-type" evidence="4">
    <location>
        <begin position="31"/>
        <end position="165"/>
    </location>
</feature>
<dbReference type="STRING" id="587636.SAMN05216199_2096"/>
<proteinExistence type="predicted"/>
<dbReference type="InterPro" id="IPR036388">
    <property type="entry name" value="WH-like_DNA-bd_sf"/>
</dbReference>
<sequence>MAARKTASQSAQRQYQAAVRAYVAAGGDESVQRVITAVYGLTRKLDKWYGRQLADLGLSHGEWAVLAHLAKSGDSPVTPSQLADIANCAASSMTHRLDRMAERGWVRREPDPANRTRVLVTLDTAGWELFTAAVREADVVESDTLAGLTTAQRETLASLLEVVIGSLDDLETA</sequence>
<dbReference type="RefSeq" id="WP_091758271.1">
    <property type="nucleotide sequence ID" value="NZ_FOHB01000003.1"/>
</dbReference>
<dbReference type="GO" id="GO:0003677">
    <property type="term" value="F:DNA binding"/>
    <property type="evidence" value="ECO:0007669"/>
    <property type="project" value="UniProtKB-KW"/>
</dbReference>
<evidence type="ECO:0000256" key="2">
    <source>
        <dbReference type="ARBA" id="ARBA00023125"/>
    </source>
</evidence>
<evidence type="ECO:0000313" key="5">
    <source>
        <dbReference type="EMBL" id="SES12599.1"/>
    </source>
</evidence>
<accession>A0A1H9UTD3</accession>
<dbReference type="InterPro" id="IPR000835">
    <property type="entry name" value="HTH_MarR-typ"/>
</dbReference>
<dbReference type="PROSITE" id="PS50995">
    <property type="entry name" value="HTH_MARR_2"/>
    <property type="match status" value="1"/>
</dbReference>